<organism evidence="1 2">
    <name type="scientific">Cordylochernes scorpioides</name>
    <dbReference type="NCBI Taxonomy" id="51811"/>
    <lineage>
        <taxon>Eukaryota</taxon>
        <taxon>Metazoa</taxon>
        <taxon>Ecdysozoa</taxon>
        <taxon>Arthropoda</taxon>
        <taxon>Chelicerata</taxon>
        <taxon>Arachnida</taxon>
        <taxon>Pseudoscorpiones</taxon>
        <taxon>Cheliferoidea</taxon>
        <taxon>Chernetidae</taxon>
        <taxon>Cordylochernes</taxon>
    </lineage>
</organism>
<gene>
    <name evidence="1" type="ORF">LAZ67_17000430</name>
</gene>
<protein>
    <submittedName>
        <fullName evidence="1">Uncharacterized protein</fullName>
    </submittedName>
</protein>
<reference evidence="1 2" key="1">
    <citation type="submission" date="2022-01" db="EMBL/GenBank/DDBJ databases">
        <title>A chromosomal length assembly of Cordylochernes scorpioides.</title>
        <authorList>
            <person name="Zeh D."/>
            <person name="Zeh J."/>
        </authorList>
    </citation>
    <scope>NUCLEOTIDE SEQUENCE [LARGE SCALE GENOMIC DNA]</scope>
    <source>
        <strain evidence="1">IN4F17</strain>
        <tissue evidence="1">Whole Body</tissue>
    </source>
</reference>
<name>A0ABY6LFB2_9ARAC</name>
<keyword evidence="2" id="KW-1185">Reference proteome</keyword>
<evidence type="ECO:0000313" key="2">
    <source>
        <dbReference type="Proteomes" id="UP001235939"/>
    </source>
</evidence>
<sequence>MDNKDIENSERKSNVFLILDARLRHVYNCSLPGLRLIIPQYAASIDRDPMTVSRIKRINRFRMVIGNDVPDLSGPLSLKKSRNDRNITRMALMDRISTSRARNQEMGSFSSQKVPVRTVRRRFQQHGLSAW</sequence>
<dbReference type="Proteomes" id="UP001235939">
    <property type="component" value="Chromosome 17"/>
</dbReference>
<evidence type="ECO:0000313" key="1">
    <source>
        <dbReference type="EMBL" id="UYV78946.1"/>
    </source>
</evidence>
<dbReference type="EMBL" id="CP092879">
    <property type="protein sequence ID" value="UYV78946.1"/>
    <property type="molecule type" value="Genomic_DNA"/>
</dbReference>
<proteinExistence type="predicted"/>
<accession>A0ABY6LFB2</accession>